<proteinExistence type="predicted"/>
<dbReference type="CDD" id="cd01948">
    <property type="entry name" value="EAL"/>
    <property type="match status" value="1"/>
</dbReference>
<dbReference type="InterPro" id="IPR043128">
    <property type="entry name" value="Rev_trsase/Diguanyl_cyclase"/>
</dbReference>
<dbReference type="FunFam" id="3.20.20.450:FF:000001">
    <property type="entry name" value="Cyclic di-GMP phosphodiesterase yahA"/>
    <property type="match status" value="1"/>
</dbReference>
<dbReference type="InterPro" id="IPR012226">
    <property type="entry name" value="Diguanyl_cyclase/Pdiesterase"/>
</dbReference>
<dbReference type="CDD" id="cd00130">
    <property type="entry name" value="PAS"/>
    <property type="match status" value="1"/>
</dbReference>
<feature type="domain" description="PAS" evidence="1">
    <location>
        <begin position="39"/>
        <end position="90"/>
    </location>
</feature>
<reference evidence="5 6" key="1">
    <citation type="submission" date="2020-04" db="EMBL/GenBank/DDBJ databases">
        <authorList>
            <person name="Hitch T.C.A."/>
            <person name="Wylensek D."/>
            <person name="Clavel T."/>
        </authorList>
    </citation>
    <scope>NUCLEOTIDE SEQUENCE [LARGE SCALE GENOMIC DNA]</scope>
    <source>
        <strain evidence="5 6">WB01_D5_05</strain>
    </source>
</reference>
<dbReference type="SMART" id="SM00086">
    <property type="entry name" value="PAC"/>
    <property type="match status" value="2"/>
</dbReference>
<dbReference type="PANTHER" id="PTHR44757">
    <property type="entry name" value="DIGUANYLATE CYCLASE DGCP"/>
    <property type="match status" value="1"/>
</dbReference>
<sequence>MLMFNASSIRAVTLLNRLLSKLQYQGALEPLIDEIINELKESLREVSELKWALDVSTIVAVTDLKGRILYANDKFCEISGYDRNELLGQNHHILNSGYHNKTFFRHMWKTIGEGDVWNGEIRNRAKDGSIYWVNTTIVPLMDDQGKPVQYISFRNDITRGKEAEEKLRQALKNDFIRTVNALHNFVFKLNRRTDGSFVYVLFEGKLAKQLGLTTDKTYGKTANEVFPPETAEILVRNYERAFQGERVTYSYRFKERDFQTSLSPIIEEGRIIEIIGSTSEITELKRAEETIRKMAYLDPLTNLANRRMFTEDLSKALYEAEASSFEVAVMFLDLDRFKQINDTLGHTIGDLLLQAVADRLRMQNKEHCRIYRLGGDEFVVLLPRISDETDAERVAEHILELFQTPFKLEHYELFATCSIGISTYPFAGEDIESLMKNADTAMYSAKSSGRNGYRLYTPKMNEEYDEHLQIEVHLRKAIEKNELQLYYQPKVDTNSGQLKGMEALLRWIHPELGVVSPGRFIPIAEETGLIVAIGEWVLRTACEQNKRWIESGYMPLPVSVNVSALQFQQPTFVDKVGSVLRKTGLAPCYLELEITENSMINDVEENIATLLRLREMGVYISIDDFGTGYSSLSYLKRFPIHALKIDQSFVRDVVVDKDNAAIVKAIIDMAHHLKLKLVAEGVEDEATLSFLRSERCDEVQGYFFSCPVPTEEFERILSGEKTMIK</sequence>
<dbReference type="InterPro" id="IPR029787">
    <property type="entry name" value="Nucleotide_cyclase"/>
</dbReference>
<dbReference type="InterPro" id="IPR000700">
    <property type="entry name" value="PAS-assoc_C"/>
</dbReference>
<dbReference type="NCBIfam" id="TIGR00254">
    <property type="entry name" value="GGDEF"/>
    <property type="match status" value="1"/>
</dbReference>
<comment type="caution">
    <text evidence="5">The sequence shown here is derived from an EMBL/GenBank/DDBJ whole genome shotgun (WGS) entry which is preliminary data.</text>
</comment>
<evidence type="ECO:0000313" key="5">
    <source>
        <dbReference type="EMBL" id="NMF01424.1"/>
    </source>
</evidence>
<dbReference type="InterPro" id="IPR001633">
    <property type="entry name" value="EAL_dom"/>
</dbReference>
<dbReference type="Gene3D" id="3.30.70.270">
    <property type="match status" value="1"/>
</dbReference>
<dbReference type="Gene3D" id="3.30.450.20">
    <property type="entry name" value="PAS domain"/>
    <property type="match status" value="2"/>
</dbReference>
<dbReference type="SUPFAM" id="SSF141868">
    <property type="entry name" value="EAL domain-like"/>
    <property type="match status" value="1"/>
</dbReference>
<dbReference type="PROSITE" id="PS50113">
    <property type="entry name" value="PAC"/>
    <property type="match status" value="1"/>
</dbReference>
<dbReference type="SUPFAM" id="SSF55785">
    <property type="entry name" value="PYP-like sensor domain (PAS domain)"/>
    <property type="match status" value="2"/>
</dbReference>
<dbReference type="NCBIfam" id="TIGR00229">
    <property type="entry name" value="sensory_box"/>
    <property type="match status" value="2"/>
</dbReference>
<protein>
    <submittedName>
        <fullName evidence="5">EAL domain-containing protein</fullName>
    </submittedName>
</protein>
<dbReference type="RefSeq" id="WP_168976744.1">
    <property type="nucleotide sequence ID" value="NZ_CAMJCG010000027.1"/>
</dbReference>
<dbReference type="Pfam" id="PF08448">
    <property type="entry name" value="PAS_4"/>
    <property type="match status" value="1"/>
</dbReference>
<evidence type="ECO:0000259" key="2">
    <source>
        <dbReference type="PROSITE" id="PS50113"/>
    </source>
</evidence>
<dbReference type="CDD" id="cd01949">
    <property type="entry name" value="GGDEF"/>
    <property type="match status" value="1"/>
</dbReference>
<dbReference type="SMART" id="SM00267">
    <property type="entry name" value="GGDEF"/>
    <property type="match status" value="1"/>
</dbReference>
<dbReference type="FunFam" id="3.30.70.270:FF:000001">
    <property type="entry name" value="Diguanylate cyclase domain protein"/>
    <property type="match status" value="1"/>
</dbReference>
<dbReference type="PANTHER" id="PTHR44757:SF2">
    <property type="entry name" value="BIOFILM ARCHITECTURE MAINTENANCE PROTEIN MBAA"/>
    <property type="match status" value="1"/>
</dbReference>
<evidence type="ECO:0000313" key="6">
    <source>
        <dbReference type="Proteomes" id="UP000561326"/>
    </source>
</evidence>
<dbReference type="PROSITE" id="PS50887">
    <property type="entry name" value="GGDEF"/>
    <property type="match status" value="1"/>
</dbReference>
<organism evidence="5 6">
    <name type="scientific">Aneurinibacillus aneurinilyticus</name>
    <name type="common">Bacillus aneurinolyticus</name>
    <dbReference type="NCBI Taxonomy" id="1391"/>
    <lineage>
        <taxon>Bacteria</taxon>
        <taxon>Bacillati</taxon>
        <taxon>Bacillota</taxon>
        <taxon>Bacilli</taxon>
        <taxon>Bacillales</taxon>
        <taxon>Paenibacillaceae</taxon>
        <taxon>Aneurinibacillus group</taxon>
        <taxon>Aneurinibacillus</taxon>
    </lineage>
</organism>
<dbReference type="InterPro" id="IPR001610">
    <property type="entry name" value="PAC"/>
</dbReference>
<dbReference type="InterPro" id="IPR000160">
    <property type="entry name" value="GGDEF_dom"/>
</dbReference>
<dbReference type="InterPro" id="IPR035965">
    <property type="entry name" value="PAS-like_dom_sf"/>
</dbReference>
<dbReference type="SMART" id="SM00052">
    <property type="entry name" value="EAL"/>
    <property type="match status" value="1"/>
</dbReference>
<accession>A0A848D0A9</accession>
<dbReference type="PROSITE" id="PS50883">
    <property type="entry name" value="EAL"/>
    <property type="match status" value="1"/>
</dbReference>
<evidence type="ECO:0000259" key="1">
    <source>
        <dbReference type="PROSITE" id="PS50112"/>
    </source>
</evidence>
<dbReference type="Pfam" id="PF00990">
    <property type="entry name" value="GGDEF"/>
    <property type="match status" value="1"/>
</dbReference>
<name>A0A848D0A9_ANEAE</name>
<dbReference type="InterPro" id="IPR000014">
    <property type="entry name" value="PAS"/>
</dbReference>
<feature type="domain" description="PAS" evidence="1">
    <location>
        <begin position="171"/>
        <end position="245"/>
    </location>
</feature>
<feature type="domain" description="PAC" evidence="2">
    <location>
        <begin position="117"/>
        <end position="169"/>
    </location>
</feature>
<feature type="domain" description="EAL" evidence="3">
    <location>
        <begin position="467"/>
        <end position="721"/>
    </location>
</feature>
<dbReference type="PIRSF" id="PIRSF005925">
    <property type="entry name" value="Dos"/>
    <property type="match status" value="1"/>
</dbReference>
<dbReference type="EMBL" id="JABAGO010000087">
    <property type="protein sequence ID" value="NMF01424.1"/>
    <property type="molecule type" value="Genomic_DNA"/>
</dbReference>
<dbReference type="PROSITE" id="PS50112">
    <property type="entry name" value="PAS"/>
    <property type="match status" value="2"/>
</dbReference>
<dbReference type="SMART" id="SM00091">
    <property type="entry name" value="PAS"/>
    <property type="match status" value="2"/>
</dbReference>
<gene>
    <name evidence="5" type="ORF">HF838_24860</name>
</gene>
<evidence type="ECO:0000259" key="3">
    <source>
        <dbReference type="PROSITE" id="PS50883"/>
    </source>
</evidence>
<dbReference type="SUPFAM" id="SSF55073">
    <property type="entry name" value="Nucleotide cyclase"/>
    <property type="match status" value="1"/>
</dbReference>
<dbReference type="Pfam" id="PF13426">
    <property type="entry name" value="PAS_9"/>
    <property type="match status" value="1"/>
</dbReference>
<dbReference type="AlphaFoldDB" id="A0A848D0A9"/>
<evidence type="ECO:0000259" key="4">
    <source>
        <dbReference type="PROSITE" id="PS50887"/>
    </source>
</evidence>
<dbReference type="Pfam" id="PF00563">
    <property type="entry name" value="EAL"/>
    <property type="match status" value="1"/>
</dbReference>
<dbReference type="Gene3D" id="3.20.20.450">
    <property type="entry name" value="EAL domain"/>
    <property type="match status" value="1"/>
</dbReference>
<dbReference type="Proteomes" id="UP000561326">
    <property type="component" value="Unassembled WGS sequence"/>
</dbReference>
<dbReference type="InterPro" id="IPR035919">
    <property type="entry name" value="EAL_sf"/>
</dbReference>
<dbReference type="InterPro" id="IPR052155">
    <property type="entry name" value="Biofilm_reg_signaling"/>
</dbReference>
<dbReference type="InterPro" id="IPR013656">
    <property type="entry name" value="PAS_4"/>
</dbReference>
<feature type="domain" description="GGDEF" evidence="4">
    <location>
        <begin position="325"/>
        <end position="458"/>
    </location>
</feature>